<dbReference type="InterPro" id="IPR052580">
    <property type="entry name" value="Lipid_Hydrolase"/>
</dbReference>
<dbReference type="Proteomes" id="UP000622687">
    <property type="component" value="Unassembled WGS sequence"/>
</dbReference>
<feature type="active site" description="Nucleophile" evidence="2">
    <location>
        <position position="38"/>
    </location>
</feature>
<dbReference type="GO" id="GO:0016787">
    <property type="term" value="F:hydrolase activity"/>
    <property type="evidence" value="ECO:0007669"/>
    <property type="project" value="UniProtKB-UniRule"/>
</dbReference>
<gene>
    <name evidence="4" type="ORF">I6U51_20025</name>
</gene>
<keyword evidence="1 2" id="KW-0443">Lipid metabolism</keyword>
<evidence type="ECO:0000259" key="3">
    <source>
        <dbReference type="PROSITE" id="PS51635"/>
    </source>
</evidence>
<keyword evidence="2" id="KW-0442">Lipid degradation</keyword>
<dbReference type="InterPro" id="IPR016035">
    <property type="entry name" value="Acyl_Trfase/lysoPLipase"/>
</dbReference>
<evidence type="ECO:0000313" key="4">
    <source>
        <dbReference type="EMBL" id="MBI6874962.1"/>
    </source>
</evidence>
<feature type="short sequence motif" description="DGA/G" evidence="2">
    <location>
        <begin position="186"/>
        <end position="188"/>
    </location>
</feature>
<dbReference type="PANTHER" id="PTHR46394">
    <property type="entry name" value="ANNEXIN"/>
    <property type="match status" value="1"/>
</dbReference>
<protein>
    <submittedName>
        <fullName evidence="4">Patatin-like phospholipase family protein</fullName>
    </submittedName>
</protein>
<evidence type="ECO:0000313" key="5">
    <source>
        <dbReference type="Proteomes" id="UP000622687"/>
    </source>
</evidence>
<proteinExistence type="predicted"/>
<dbReference type="CDD" id="cd07207">
    <property type="entry name" value="Pat_ExoU_VipD_like"/>
    <property type="match status" value="1"/>
</dbReference>
<feature type="domain" description="PNPLA" evidence="3">
    <location>
        <begin position="5"/>
        <end position="199"/>
    </location>
</feature>
<dbReference type="PANTHER" id="PTHR46394:SF1">
    <property type="entry name" value="PNPLA DOMAIN-CONTAINING PROTEIN"/>
    <property type="match status" value="1"/>
</dbReference>
<dbReference type="GO" id="GO:0016042">
    <property type="term" value="P:lipid catabolic process"/>
    <property type="evidence" value="ECO:0007669"/>
    <property type="project" value="UniProtKB-UniRule"/>
</dbReference>
<evidence type="ECO:0000256" key="1">
    <source>
        <dbReference type="ARBA" id="ARBA00023098"/>
    </source>
</evidence>
<dbReference type="SUPFAM" id="SSF52151">
    <property type="entry name" value="FabD/lysophospholipase-like"/>
    <property type="match status" value="1"/>
</dbReference>
<evidence type="ECO:0000256" key="2">
    <source>
        <dbReference type="PROSITE-ProRule" id="PRU01161"/>
    </source>
</evidence>
<accession>A0A934M565</accession>
<dbReference type="InterPro" id="IPR002641">
    <property type="entry name" value="PNPLA_dom"/>
</dbReference>
<sequence length="305" mass="34467">MKIDAVFEGGGMKFIGLVGAACCLEDKGYDWNYVAGTSSGSIVAALLAAGYKAIELKKILMNIDCTKFLDKNKINIISTINKPINLFKSKGIHSGDPLEEFIGELLAEKGKVKFKDVSENGKSRLKVIASDITQRKMLVLPDDIKNYGINPMELKIAEAIRMSISIPFYFKPVKLYYKGKVSYIVDGGILSKFPIWIFDVYGVPKWPTFGFKLVSKKVSNTAEGKTDFSAFIFDIFDTMIEKNEDIYIRDKDAVRTIFIPTLGVQTTQFNLSKEMKIKLFDSGYKSAEKFLNSWDFQQYIKKYRT</sequence>
<comment type="caution">
    <text evidence="2">Lacks conserved residue(s) required for the propagation of feature annotation.</text>
</comment>
<name>A0A934M565_9CLOT</name>
<keyword evidence="2" id="KW-0378">Hydrolase</keyword>
<dbReference type="EMBL" id="JAEEGB010000037">
    <property type="protein sequence ID" value="MBI6874962.1"/>
    <property type="molecule type" value="Genomic_DNA"/>
</dbReference>
<dbReference type="AlphaFoldDB" id="A0A934M565"/>
<keyword evidence="5" id="KW-1185">Reference proteome</keyword>
<dbReference type="Gene3D" id="3.40.1090.10">
    <property type="entry name" value="Cytosolic phospholipase A2 catalytic domain"/>
    <property type="match status" value="2"/>
</dbReference>
<dbReference type="Pfam" id="PF01734">
    <property type="entry name" value="Patatin"/>
    <property type="match status" value="1"/>
</dbReference>
<feature type="active site" description="Proton acceptor" evidence="2">
    <location>
        <position position="186"/>
    </location>
</feature>
<reference evidence="4" key="1">
    <citation type="submission" date="2020-12" db="EMBL/GenBank/DDBJ databases">
        <title>Clostridium thailandense sp. nov., a novel acetogenic bacterium isolated from peat land soil in Thailand.</title>
        <authorList>
            <person name="Chaikitkaew S."/>
            <person name="Birkeland N.K."/>
        </authorList>
    </citation>
    <scope>NUCLEOTIDE SEQUENCE</scope>
    <source>
        <strain evidence="4">DSM 17425</strain>
    </source>
</reference>
<dbReference type="RefSeq" id="WP_211144336.1">
    <property type="nucleotide sequence ID" value="NZ_JAEEGB010000037.1"/>
</dbReference>
<feature type="short sequence motif" description="GXSXG" evidence="2">
    <location>
        <begin position="36"/>
        <end position="40"/>
    </location>
</feature>
<organism evidence="4 5">
    <name type="scientific">Clostridium aciditolerans</name>
    <dbReference type="NCBI Taxonomy" id="339861"/>
    <lineage>
        <taxon>Bacteria</taxon>
        <taxon>Bacillati</taxon>
        <taxon>Bacillota</taxon>
        <taxon>Clostridia</taxon>
        <taxon>Eubacteriales</taxon>
        <taxon>Clostridiaceae</taxon>
        <taxon>Clostridium</taxon>
    </lineage>
</organism>
<dbReference type="PROSITE" id="PS51635">
    <property type="entry name" value="PNPLA"/>
    <property type="match status" value="1"/>
</dbReference>
<comment type="caution">
    <text evidence="4">The sequence shown here is derived from an EMBL/GenBank/DDBJ whole genome shotgun (WGS) entry which is preliminary data.</text>
</comment>